<evidence type="ECO:0000313" key="2">
    <source>
        <dbReference type="EMBL" id="ALF01644.1"/>
    </source>
</evidence>
<proteinExistence type="predicted"/>
<dbReference type="KEGG" id="vg:26796237"/>
<dbReference type="EMBL" id="KT381879">
    <property type="protein sequence ID" value="ALF01644.1"/>
    <property type="molecule type" value="Genomic_DNA"/>
</dbReference>
<gene>
    <name evidence="2" type="ORF">CPT_Percy10</name>
</gene>
<dbReference type="GeneID" id="26796237"/>
<keyword evidence="1" id="KW-0175">Coiled coil</keyword>
<sequence length="100" mass="10113">MTIGSFIAGKTRALVALATTLHIAGLGAAVASAKRQEKAAENARAAAQATEGQVQALLAAAIDATDKASIQVQSARKHSKNVVTAAVAEAKSLGRKETFA</sequence>
<feature type="coiled-coil region" evidence="1">
    <location>
        <begin position="30"/>
        <end position="60"/>
    </location>
</feature>
<accession>A0A0M5M193</accession>
<organism evidence="2 3">
    <name type="scientific">Caulobacter phage Percy</name>
    <dbReference type="NCBI Taxonomy" id="1701809"/>
    <lineage>
        <taxon>Viruses</taxon>
        <taxon>Duplodnaviria</taxon>
        <taxon>Heunggongvirae</taxon>
        <taxon>Uroviricota</taxon>
        <taxon>Caudoviricetes</taxon>
        <taxon>Autographivirales</taxon>
        <taxon>Autonotataviridae</taxon>
        <taxon>Percyvirus</taxon>
        <taxon>Percyvirus percy</taxon>
    </lineage>
</organism>
<evidence type="ECO:0000313" key="3">
    <source>
        <dbReference type="Proteomes" id="UP000204057"/>
    </source>
</evidence>
<dbReference type="RefSeq" id="YP_009225242.1">
    <property type="nucleotide sequence ID" value="NC_029092.1"/>
</dbReference>
<dbReference type="Proteomes" id="UP000204057">
    <property type="component" value="Segment"/>
</dbReference>
<protein>
    <submittedName>
        <fullName evidence="2">Uncharacterized protein</fullName>
    </submittedName>
</protein>
<evidence type="ECO:0000256" key="1">
    <source>
        <dbReference type="SAM" id="Coils"/>
    </source>
</evidence>
<reference evidence="2 3" key="1">
    <citation type="journal article" date="2015" name="Genome Announc.">
        <title>Complete Genome Sequence of Caulobacter crescentus Podophage Percy.</title>
        <authorList>
            <person name="Lerma R.A."/>
            <person name="Tidwell T.J."/>
            <person name="Cahill J.L."/>
            <person name="Rasche E.S."/>
            <person name="Kuty Everett G.F."/>
        </authorList>
    </citation>
    <scope>NUCLEOTIDE SEQUENCE [LARGE SCALE GENOMIC DNA]</scope>
</reference>
<name>A0A0M5M193_9CAUD</name>
<keyword evidence="3" id="KW-1185">Reference proteome</keyword>